<sequence length="393" mass="41909">MIALLRSRLAVAALVVGGAVLGSRAGAEGALSALQTDVDQIARRARSSVVTVYAHRFLPKQANAPAADRRVHTRVGSGVAVEEDVVLTTASVVLGADRLLVRTANGLQGDAQLLGLDPIFNVALLRVPQVRLPPLRFATRPAGVGEWVISLGTSYRAQPTQSVGNVAYRLLEPHQALLQLTNTVYPGNSGAAALNTRGELVGIVQGELAPPEPVNQDEAGERRPSGVSFALPVETVRPVYESLRRMGRVPHGFLGVTTRAARVESDVEGGQSTPIGAMVQVVVPGGPADRAGIHSGDMIVAFQRERVEYPEQLARWVAGTLPGRRVELVWVRGDVGMTARTVLTESAETIPAWVAGDPEQADAERPPARIADLEKEIRRLSDELARLKGSRPR</sequence>
<dbReference type="GO" id="GO:0006515">
    <property type="term" value="P:protein quality control for misfolded or incompletely synthesized proteins"/>
    <property type="evidence" value="ECO:0007669"/>
    <property type="project" value="TreeGrafter"/>
</dbReference>
<keyword evidence="2" id="KW-0645">Protease</keyword>
<accession>A0A538TY65</accession>
<comment type="similarity">
    <text evidence="1">Belongs to the peptidase S1C family.</text>
</comment>
<dbReference type="InterPro" id="IPR036034">
    <property type="entry name" value="PDZ_sf"/>
</dbReference>
<evidence type="ECO:0000256" key="2">
    <source>
        <dbReference type="ARBA" id="ARBA00022670"/>
    </source>
</evidence>
<dbReference type="GO" id="GO:0004252">
    <property type="term" value="F:serine-type endopeptidase activity"/>
    <property type="evidence" value="ECO:0007669"/>
    <property type="project" value="InterPro"/>
</dbReference>
<dbReference type="InterPro" id="IPR001940">
    <property type="entry name" value="Peptidase_S1C"/>
</dbReference>
<dbReference type="InterPro" id="IPR043504">
    <property type="entry name" value="Peptidase_S1_PA_chymotrypsin"/>
</dbReference>
<dbReference type="InterPro" id="IPR041489">
    <property type="entry name" value="PDZ_6"/>
</dbReference>
<evidence type="ECO:0000256" key="3">
    <source>
        <dbReference type="ARBA" id="ARBA00022801"/>
    </source>
</evidence>
<dbReference type="PANTHER" id="PTHR22939">
    <property type="entry name" value="SERINE PROTEASE FAMILY S1C HTRA-RELATED"/>
    <property type="match status" value="1"/>
</dbReference>
<evidence type="ECO:0000259" key="4">
    <source>
        <dbReference type="PROSITE" id="PS50106"/>
    </source>
</evidence>
<organism evidence="5 6">
    <name type="scientific">Eiseniibacteriota bacterium</name>
    <dbReference type="NCBI Taxonomy" id="2212470"/>
    <lineage>
        <taxon>Bacteria</taxon>
        <taxon>Candidatus Eiseniibacteriota</taxon>
    </lineage>
</organism>
<dbReference type="SMART" id="SM00228">
    <property type="entry name" value="PDZ"/>
    <property type="match status" value="1"/>
</dbReference>
<name>A0A538TY65_UNCEI</name>
<dbReference type="PROSITE" id="PS50106">
    <property type="entry name" value="PDZ"/>
    <property type="match status" value="1"/>
</dbReference>
<dbReference type="PRINTS" id="PR00834">
    <property type="entry name" value="PROTEASES2C"/>
</dbReference>
<dbReference type="AlphaFoldDB" id="A0A538TY65"/>
<protein>
    <submittedName>
        <fullName evidence="5">PDZ domain-containing protein</fullName>
    </submittedName>
</protein>
<reference evidence="5 6" key="1">
    <citation type="journal article" date="2019" name="Nat. Microbiol.">
        <title>Mediterranean grassland soil C-N compound turnover is dependent on rainfall and depth, and is mediated by genomically divergent microorganisms.</title>
        <authorList>
            <person name="Diamond S."/>
            <person name="Andeer P.F."/>
            <person name="Li Z."/>
            <person name="Crits-Christoph A."/>
            <person name="Burstein D."/>
            <person name="Anantharaman K."/>
            <person name="Lane K.R."/>
            <person name="Thomas B.C."/>
            <person name="Pan C."/>
            <person name="Northen T.R."/>
            <person name="Banfield J.F."/>
        </authorList>
    </citation>
    <scope>NUCLEOTIDE SEQUENCE [LARGE SCALE GENOMIC DNA]</scope>
    <source>
        <strain evidence="5">WS_8</strain>
    </source>
</reference>
<evidence type="ECO:0000256" key="1">
    <source>
        <dbReference type="ARBA" id="ARBA00010541"/>
    </source>
</evidence>
<dbReference type="Pfam" id="PF13365">
    <property type="entry name" value="Trypsin_2"/>
    <property type="match status" value="1"/>
</dbReference>
<dbReference type="Gene3D" id="2.40.10.10">
    <property type="entry name" value="Trypsin-like serine proteases"/>
    <property type="match status" value="2"/>
</dbReference>
<comment type="caution">
    <text evidence="5">The sequence shown here is derived from an EMBL/GenBank/DDBJ whole genome shotgun (WGS) entry which is preliminary data.</text>
</comment>
<proteinExistence type="inferred from homology"/>
<dbReference type="SUPFAM" id="SSF50494">
    <property type="entry name" value="Trypsin-like serine proteases"/>
    <property type="match status" value="1"/>
</dbReference>
<dbReference type="PANTHER" id="PTHR22939:SF129">
    <property type="entry name" value="SERINE PROTEASE HTRA2, MITOCHONDRIAL"/>
    <property type="match status" value="1"/>
</dbReference>
<dbReference type="Proteomes" id="UP000316609">
    <property type="component" value="Unassembled WGS sequence"/>
</dbReference>
<dbReference type="Gene3D" id="2.30.42.10">
    <property type="match status" value="1"/>
</dbReference>
<keyword evidence="3" id="KW-0378">Hydrolase</keyword>
<dbReference type="Pfam" id="PF17820">
    <property type="entry name" value="PDZ_6"/>
    <property type="match status" value="1"/>
</dbReference>
<feature type="domain" description="PDZ" evidence="4">
    <location>
        <begin position="243"/>
        <end position="308"/>
    </location>
</feature>
<evidence type="ECO:0000313" key="6">
    <source>
        <dbReference type="Proteomes" id="UP000316609"/>
    </source>
</evidence>
<dbReference type="InterPro" id="IPR009003">
    <property type="entry name" value="Peptidase_S1_PA"/>
</dbReference>
<evidence type="ECO:0000313" key="5">
    <source>
        <dbReference type="EMBL" id="TMQ68531.1"/>
    </source>
</evidence>
<dbReference type="EMBL" id="VBOY01000007">
    <property type="protein sequence ID" value="TMQ68531.1"/>
    <property type="molecule type" value="Genomic_DNA"/>
</dbReference>
<dbReference type="InterPro" id="IPR001478">
    <property type="entry name" value="PDZ"/>
</dbReference>
<gene>
    <name evidence="5" type="ORF">E6K78_00870</name>
</gene>
<dbReference type="SUPFAM" id="SSF50156">
    <property type="entry name" value="PDZ domain-like"/>
    <property type="match status" value="1"/>
</dbReference>
<dbReference type="GO" id="GO:0042597">
    <property type="term" value="C:periplasmic space"/>
    <property type="evidence" value="ECO:0007669"/>
    <property type="project" value="TreeGrafter"/>
</dbReference>